<evidence type="ECO:0000313" key="3">
    <source>
        <dbReference type="EMBL" id="EFM08454.1"/>
    </source>
</evidence>
<feature type="domain" description="Aminoglycoside phosphotransferase" evidence="2">
    <location>
        <begin position="20"/>
        <end position="264"/>
    </location>
</feature>
<dbReference type="eggNOG" id="COG2334">
    <property type="taxonomic scope" value="Bacteria"/>
</dbReference>
<dbReference type="InterPro" id="IPR050249">
    <property type="entry name" value="Pseudomonas-type_ThrB"/>
</dbReference>
<dbReference type="PANTHER" id="PTHR21064">
    <property type="entry name" value="AMINOGLYCOSIDE PHOSPHOTRANSFERASE DOMAIN-CONTAINING PROTEIN-RELATED"/>
    <property type="match status" value="1"/>
</dbReference>
<keyword evidence="4" id="KW-1185">Reference proteome</keyword>
<dbReference type="InterPro" id="IPR002575">
    <property type="entry name" value="Aminoglycoside_PTrfase"/>
</dbReference>
<gene>
    <name evidence="3" type="ORF">PaecuDRAFT_4747</name>
</gene>
<protein>
    <submittedName>
        <fullName evidence="3">Aminoglycoside phosphotransferase</fullName>
    </submittedName>
</protein>
<accession>E0IGF4</accession>
<dbReference type="Pfam" id="PF01636">
    <property type="entry name" value="APH"/>
    <property type="match status" value="1"/>
</dbReference>
<comment type="similarity">
    <text evidence="1">Belongs to the pseudomonas-type ThrB family.</text>
</comment>
<evidence type="ECO:0000313" key="4">
    <source>
        <dbReference type="Proteomes" id="UP000005387"/>
    </source>
</evidence>
<dbReference type="EMBL" id="AEDD01000017">
    <property type="protein sequence ID" value="EFM08454.1"/>
    <property type="molecule type" value="Genomic_DNA"/>
</dbReference>
<dbReference type="GO" id="GO:0019202">
    <property type="term" value="F:amino acid kinase activity"/>
    <property type="evidence" value="ECO:0007669"/>
    <property type="project" value="TreeGrafter"/>
</dbReference>
<dbReference type="SUPFAM" id="SSF56112">
    <property type="entry name" value="Protein kinase-like (PK-like)"/>
    <property type="match status" value="1"/>
</dbReference>
<dbReference type="InterPro" id="IPR011009">
    <property type="entry name" value="Kinase-like_dom_sf"/>
</dbReference>
<dbReference type="OrthoDB" id="2664740at2"/>
<dbReference type="STRING" id="717606.PaecuDRAFT_4747"/>
<dbReference type="PANTHER" id="PTHR21064:SF6">
    <property type="entry name" value="AMINOGLYCOSIDE PHOSPHOTRANSFERASE DOMAIN-CONTAINING PROTEIN"/>
    <property type="match status" value="1"/>
</dbReference>
<proteinExistence type="inferred from homology"/>
<dbReference type="AlphaFoldDB" id="E0IGF4"/>
<keyword evidence="3" id="KW-0808">Transferase</keyword>
<dbReference type="RefSeq" id="WP_006040725.1">
    <property type="nucleotide sequence ID" value="NZ_AEDD01000017.1"/>
</dbReference>
<organism evidence="3 4">
    <name type="scientific">Paenibacillus curdlanolyticus YK9</name>
    <dbReference type="NCBI Taxonomy" id="717606"/>
    <lineage>
        <taxon>Bacteria</taxon>
        <taxon>Bacillati</taxon>
        <taxon>Bacillota</taxon>
        <taxon>Bacilli</taxon>
        <taxon>Bacillales</taxon>
        <taxon>Paenibacillaceae</taxon>
        <taxon>Paenibacillus</taxon>
    </lineage>
</organism>
<sequence>MTKWDELLKRYFEGVPGYVVEPVPFGLTNDTKVVTVDGRKCIARMYNAHLKNVPAMRLEAEITSELASMGLSFQVPQFQETLDAKLFVQLSDGTLGAVTTFLEGTVYELAGAEQAYGLGRVIGELSSALSGTAADSFAYRGRPFTDFYGLHPLANKSAVHAFLKEPPFAIADEDRSFYMEMLTFVERESGVLEQLPKQFVHHDVLIFNLLAIDNRIHAVLDFDLMSWDIAFLEFAIGLNHVLQMSNGSRSMAEAFVQGYSEYRTATRQEIAQLSLLTRLYHLAVLHIYVGQHYAGHQVEPYFTFIMQQFRTRMDWLTEHKSSIEELLLKSLLGEE</sequence>
<dbReference type="Gene3D" id="3.90.1200.10">
    <property type="match status" value="1"/>
</dbReference>
<evidence type="ECO:0000256" key="1">
    <source>
        <dbReference type="ARBA" id="ARBA00038240"/>
    </source>
</evidence>
<reference evidence="3 4" key="1">
    <citation type="submission" date="2010-07" db="EMBL/GenBank/DDBJ databases">
        <title>The draft genome of Paenibacillus curdlanolyticus YK9.</title>
        <authorList>
            <consortium name="US DOE Joint Genome Institute (JGI-PGF)"/>
            <person name="Lucas S."/>
            <person name="Copeland A."/>
            <person name="Lapidus A."/>
            <person name="Cheng J.-F."/>
            <person name="Bruce D."/>
            <person name="Goodwin L."/>
            <person name="Pitluck S."/>
            <person name="Land M.L."/>
            <person name="Hauser L."/>
            <person name="Chang Y.-J."/>
            <person name="Jeffries C."/>
            <person name="Anderson I.J."/>
            <person name="Johnson E."/>
            <person name="Loganathan U."/>
            <person name="Mulhopadhyay B."/>
            <person name="Kyrpides N."/>
            <person name="Woyke T.J."/>
        </authorList>
    </citation>
    <scope>NUCLEOTIDE SEQUENCE [LARGE SCALE GENOMIC DNA]</scope>
    <source>
        <strain evidence="3 4">YK9</strain>
    </source>
</reference>
<evidence type="ECO:0000259" key="2">
    <source>
        <dbReference type="Pfam" id="PF01636"/>
    </source>
</evidence>
<name>E0IGF4_9BACL</name>
<dbReference type="Proteomes" id="UP000005387">
    <property type="component" value="Unassembled WGS sequence"/>
</dbReference>